<dbReference type="InterPro" id="IPR020843">
    <property type="entry name" value="ER"/>
</dbReference>
<dbReference type="Pfam" id="PF08240">
    <property type="entry name" value="ADH_N"/>
    <property type="match status" value="1"/>
</dbReference>
<dbReference type="InterPro" id="IPR013154">
    <property type="entry name" value="ADH-like_N"/>
</dbReference>
<dbReference type="Proteomes" id="UP000308768">
    <property type="component" value="Unassembled WGS sequence"/>
</dbReference>
<dbReference type="PANTHER" id="PTHR11695">
    <property type="entry name" value="ALCOHOL DEHYDROGENASE RELATED"/>
    <property type="match status" value="1"/>
</dbReference>
<dbReference type="Gene3D" id="3.40.50.720">
    <property type="entry name" value="NAD(P)-binding Rossmann-like Domain"/>
    <property type="match status" value="1"/>
</dbReference>
<dbReference type="SUPFAM" id="SSF50129">
    <property type="entry name" value="GroES-like"/>
    <property type="match status" value="1"/>
</dbReference>
<dbReference type="OrthoDB" id="3509362at2759"/>
<dbReference type="Pfam" id="PF13602">
    <property type="entry name" value="ADH_zinc_N_2"/>
    <property type="match status" value="1"/>
</dbReference>
<reference evidence="2 3" key="1">
    <citation type="submission" date="2017-03" db="EMBL/GenBank/DDBJ databases">
        <title>Genomes of endolithic fungi from Antarctica.</title>
        <authorList>
            <person name="Coleine C."/>
            <person name="Masonjones S."/>
            <person name="Stajich J.E."/>
        </authorList>
    </citation>
    <scope>NUCLEOTIDE SEQUENCE [LARGE SCALE GENOMIC DNA]</scope>
    <source>
        <strain evidence="2 3">CCFEE 5187</strain>
    </source>
</reference>
<dbReference type="AlphaFoldDB" id="A0A4U0XXB3"/>
<keyword evidence="3" id="KW-1185">Reference proteome</keyword>
<dbReference type="InterPro" id="IPR011032">
    <property type="entry name" value="GroES-like_sf"/>
</dbReference>
<dbReference type="EMBL" id="NAJN01000028">
    <property type="protein sequence ID" value="TKA81301.1"/>
    <property type="molecule type" value="Genomic_DNA"/>
</dbReference>
<evidence type="ECO:0000313" key="3">
    <source>
        <dbReference type="Proteomes" id="UP000308768"/>
    </source>
</evidence>
<organism evidence="2 3">
    <name type="scientific">Cryomyces minteri</name>
    <dbReference type="NCBI Taxonomy" id="331657"/>
    <lineage>
        <taxon>Eukaryota</taxon>
        <taxon>Fungi</taxon>
        <taxon>Dikarya</taxon>
        <taxon>Ascomycota</taxon>
        <taxon>Pezizomycotina</taxon>
        <taxon>Dothideomycetes</taxon>
        <taxon>Dothideomycetes incertae sedis</taxon>
        <taxon>Cryomyces</taxon>
    </lineage>
</organism>
<dbReference type="PANTHER" id="PTHR11695:SF647">
    <property type="entry name" value="ENOYL REDUCTASE (ER) DOMAIN-CONTAINING PROTEIN"/>
    <property type="match status" value="1"/>
</dbReference>
<protein>
    <recommendedName>
        <fullName evidence="1">Enoyl reductase (ER) domain-containing protein</fullName>
    </recommendedName>
</protein>
<dbReference type="InterPro" id="IPR002364">
    <property type="entry name" value="Quin_OxRdtase/zeta-crystal_CS"/>
</dbReference>
<dbReference type="SUPFAM" id="SSF51735">
    <property type="entry name" value="NAD(P)-binding Rossmann-fold domains"/>
    <property type="match status" value="1"/>
</dbReference>
<dbReference type="InterPro" id="IPR050700">
    <property type="entry name" value="YIM1/Zinc_Alcohol_DH_Fams"/>
</dbReference>
<dbReference type="CDD" id="cd05289">
    <property type="entry name" value="MDR_like_2"/>
    <property type="match status" value="1"/>
</dbReference>
<comment type="caution">
    <text evidence="2">The sequence shown here is derived from an EMBL/GenBank/DDBJ whole genome shotgun (WGS) entry which is preliminary data.</text>
</comment>
<evidence type="ECO:0000259" key="1">
    <source>
        <dbReference type="SMART" id="SM00829"/>
    </source>
</evidence>
<dbReference type="GO" id="GO:0008270">
    <property type="term" value="F:zinc ion binding"/>
    <property type="evidence" value="ECO:0007669"/>
    <property type="project" value="InterPro"/>
</dbReference>
<dbReference type="GO" id="GO:0016491">
    <property type="term" value="F:oxidoreductase activity"/>
    <property type="evidence" value="ECO:0007669"/>
    <property type="project" value="InterPro"/>
</dbReference>
<sequence>MASSTTAQDAPSTAKTLIFDIPTKTLKLQASHPVPTPDHRKDEHLVRVRTTALCSGELEWPTLFPAAIFSENPDKQVTPGHDLAGVVVTSPLGSPFRPGSEIYARTRPSRPGNCREYTIARTEEMALKPQKLDWVDAATVPLSAITAWQALFQHAGVDGLCDSNAKGKKVLVTAAAGGVGVWLVQLASLAGLEVIGQIGSAENGEFVMELGASKTVNYKTTSLKKWTEEEGPVDIVIDLLGRKTLEDAWYCVKDAGVLISIVEPPEGRKPEQLESKNLKSLFFIMEPNGGQLAEVSKLLDEEKCKPVLDSVWSLDEYKKAFDRLDGGHARGKVVICDFAHPSPQY</sequence>
<dbReference type="PROSITE" id="PS01162">
    <property type="entry name" value="QOR_ZETA_CRYSTAL"/>
    <property type="match status" value="1"/>
</dbReference>
<gene>
    <name evidence="2" type="ORF">B0A49_00300</name>
</gene>
<dbReference type="STRING" id="331657.A0A4U0XXB3"/>
<dbReference type="InterPro" id="IPR036291">
    <property type="entry name" value="NAD(P)-bd_dom_sf"/>
</dbReference>
<evidence type="ECO:0000313" key="2">
    <source>
        <dbReference type="EMBL" id="TKA81301.1"/>
    </source>
</evidence>
<dbReference type="GO" id="GO:0005739">
    <property type="term" value="C:mitochondrion"/>
    <property type="evidence" value="ECO:0007669"/>
    <property type="project" value="TreeGrafter"/>
</dbReference>
<name>A0A4U0XXB3_9PEZI</name>
<dbReference type="Gene3D" id="3.90.180.10">
    <property type="entry name" value="Medium-chain alcohol dehydrogenases, catalytic domain"/>
    <property type="match status" value="1"/>
</dbReference>
<feature type="domain" description="Enoyl reductase (ER)" evidence="1">
    <location>
        <begin position="22"/>
        <end position="335"/>
    </location>
</feature>
<accession>A0A4U0XXB3</accession>
<proteinExistence type="predicted"/>
<dbReference type="SMART" id="SM00829">
    <property type="entry name" value="PKS_ER"/>
    <property type="match status" value="1"/>
</dbReference>